<dbReference type="PANTHER" id="PTHR43575">
    <property type="entry name" value="PROTEIN ABCI7, CHLOROPLASTIC"/>
    <property type="match status" value="1"/>
</dbReference>
<dbReference type="Pfam" id="PF01458">
    <property type="entry name" value="SUFBD_core"/>
    <property type="match status" value="1"/>
</dbReference>
<dbReference type="InterPro" id="IPR037284">
    <property type="entry name" value="SUF_FeS_clus_asmbl_SufBD_sf"/>
</dbReference>
<reference evidence="2" key="1">
    <citation type="submission" date="2019-03" db="EMBL/GenBank/DDBJ databases">
        <title>Lake Tanganyika Metagenome-Assembled Genomes (MAGs).</title>
        <authorList>
            <person name="Tran P."/>
        </authorList>
    </citation>
    <scope>NUCLEOTIDE SEQUENCE</scope>
    <source>
        <strain evidence="2">K_DeepCast_65m_m2_066</strain>
    </source>
</reference>
<accession>A0A937W620</accession>
<comment type="caution">
    <text evidence="2">The sequence shown here is derived from an EMBL/GenBank/DDBJ whole genome shotgun (WGS) entry which is preliminary data.</text>
</comment>
<dbReference type="EMBL" id="VGLS01000678">
    <property type="protein sequence ID" value="MBM3225761.1"/>
    <property type="molecule type" value="Genomic_DNA"/>
</dbReference>
<dbReference type="SUPFAM" id="SSF101960">
    <property type="entry name" value="Stabilizer of iron transporter SufD"/>
    <property type="match status" value="1"/>
</dbReference>
<organism evidence="2 3">
    <name type="scientific">Tectimicrobiota bacterium</name>
    <dbReference type="NCBI Taxonomy" id="2528274"/>
    <lineage>
        <taxon>Bacteria</taxon>
        <taxon>Pseudomonadati</taxon>
        <taxon>Nitrospinota/Tectimicrobiota group</taxon>
        <taxon>Candidatus Tectimicrobiota</taxon>
    </lineage>
</organism>
<dbReference type="GO" id="GO:0016226">
    <property type="term" value="P:iron-sulfur cluster assembly"/>
    <property type="evidence" value="ECO:0007669"/>
    <property type="project" value="InterPro"/>
</dbReference>
<dbReference type="Proteomes" id="UP000712673">
    <property type="component" value="Unassembled WGS sequence"/>
</dbReference>
<evidence type="ECO:0000313" key="2">
    <source>
        <dbReference type="EMBL" id="MBM3225761.1"/>
    </source>
</evidence>
<feature type="domain" description="SUF system FeS cluster assembly SufBD core" evidence="1">
    <location>
        <begin position="2"/>
        <end position="187"/>
    </location>
</feature>
<dbReference type="NCBIfam" id="TIGR01981">
    <property type="entry name" value="sufD"/>
    <property type="match status" value="1"/>
</dbReference>
<evidence type="ECO:0000313" key="3">
    <source>
        <dbReference type="Proteomes" id="UP000712673"/>
    </source>
</evidence>
<dbReference type="PANTHER" id="PTHR43575:SF1">
    <property type="entry name" value="PROTEIN ABCI7, CHLOROPLASTIC"/>
    <property type="match status" value="1"/>
</dbReference>
<gene>
    <name evidence="2" type="primary">sufD</name>
    <name evidence="2" type="ORF">FJZ47_18450</name>
</gene>
<dbReference type="InterPro" id="IPR000825">
    <property type="entry name" value="SUF_FeS_clus_asmbl_SufBD_core"/>
</dbReference>
<dbReference type="AlphaFoldDB" id="A0A937W620"/>
<feature type="non-terminal residue" evidence="2">
    <location>
        <position position="1"/>
    </location>
</feature>
<dbReference type="InterPro" id="IPR055346">
    <property type="entry name" value="Fe-S_cluster_assembly_SufBD"/>
</dbReference>
<proteinExistence type="predicted"/>
<protein>
    <submittedName>
        <fullName evidence="2">Fe-S cluster assembly protein SufD</fullName>
    </submittedName>
</protein>
<dbReference type="InterPro" id="IPR011542">
    <property type="entry name" value="SUF_FeS_clus_asmbl_SufD"/>
</dbReference>
<name>A0A937W620_UNCTE</name>
<evidence type="ECO:0000259" key="1">
    <source>
        <dbReference type="Pfam" id="PF01458"/>
    </source>
</evidence>
<sequence length="212" mass="23978">LKEGAQVTYLQMQNWSRRLWGVSHQRAVLAANAQLRWGVAALGSRLHWTSQGVSLREPGSAARMYGLVFADGRQHLDYQTRQDHLAPHTESDLLFRSALLDRARTVLRGVVHLRPVAQQTSAYQSTHSLLLSEKARADALPILEIEADDVRCKHGSTTGRVDDEQVFYLMSRGLSRQEAQRMIVQGFFETVISEFPVEGMQEKIRLAIESRI</sequence>